<evidence type="ECO:0000313" key="2">
    <source>
        <dbReference type="EMBL" id="GAA0914060.1"/>
    </source>
</evidence>
<organism evidence="2 3">
    <name type="scientific">Streptomyces thermoalcalitolerans</name>
    <dbReference type="NCBI Taxonomy" id="65605"/>
    <lineage>
        <taxon>Bacteria</taxon>
        <taxon>Bacillati</taxon>
        <taxon>Actinomycetota</taxon>
        <taxon>Actinomycetes</taxon>
        <taxon>Kitasatosporales</taxon>
        <taxon>Streptomycetaceae</taxon>
        <taxon>Streptomyces</taxon>
    </lineage>
</organism>
<dbReference type="Proteomes" id="UP001501005">
    <property type="component" value="Unassembled WGS sequence"/>
</dbReference>
<gene>
    <name evidence="2" type="ORF">GCM10009549_28110</name>
</gene>
<keyword evidence="3" id="KW-1185">Reference proteome</keyword>
<comment type="caution">
    <text evidence="2">The sequence shown here is derived from an EMBL/GenBank/DDBJ whole genome shotgun (WGS) entry which is preliminary data.</text>
</comment>
<evidence type="ECO:0000256" key="1">
    <source>
        <dbReference type="SAM" id="MobiDB-lite"/>
    </source>
</evidence>
<evidence type="ECO:0000313" key="3">
    <source>
        <dbReference type="Proteomes" id="UP001501005"/>
    </source>
</evidence>
<reference evidence="2 3" key="1">
    <citation type="journal article" date="2019" name="Int. J. Syst. Evol. Microbiol.">
        <title>The Global Catalogue of Microorganisms (GCM) 10K type strain sequencing project: providing services to taxonomists for standard genome sequencing and annotation.</title>
        <authorList>
            <consortium name="The Broad Institute Genomics Platform"/>
            <consortium name="The Broad Institute Genome Sequencing Center for Infectious Disease"/>
            <person name="Wu L."/>
            <person name="Ma J."/>
        </authorList>
    </citation>
    <scope>NUCLEOTIDE SEQUENCE [LARGE SCALE GENOMIC DNA]</scope>
    <source>
        <strain evidence="2 3">JCM 10673</strain>
    </source>
</reference>
<proteinExistence type="predicted"/>
<name>A0ABN1NQJ7_9ACTN</name>
<dbReference type="EMBL" id="BAAAHG010000019">
    <property type="protein sequence ID" value="GAA0914060.1"/>
    <property type="molecule type" value="Genomic_DNA"/>
</dbReference>
<sequence>MADLYAEAADELTKQIAVTGIAGLTGRRAAVDPNAAVEGVVRFPGINAPAKAIVTPKRVFRGGAGPAADLQDEGQGGKPRPERMKHLVRSLTIASLR</sequence>
<feature type="region of interest" description="Disordered" evidence="1">
    <location>
        <begin position="64"/>
        <end position="83"/>
    </location>
</feature>
<protein>
    <submittedName>
        <fullName evidence="2">Uncharacterized protein</fullName>
    </submittedName>
</protein>
<accession>A0ABN1NQJ7</accession>